<dbReference type="InParanoid" id="J4I1N8"/>
<dbReference type="Pfam" id="PF12796">
    <property type="entry name" value="Ank_2"/>
    <property type="match status" value="1"/>
</dbReference>
<dbReference type="GeneID" id="24100598"/>
<evidence type="ECO:0000256" key="2">
    <source>
        <dbReference type="ARBA" id="ARBA00023043"/>
    </source>
</evidence>
<feature type="region of interest" description="Disordered" evidence="4">
    <location>
        <begin position="337"/>
        <end position="395"/>
    </location>
</feature>
<dbReference type="STRING" id="599839.J4I1N8"/>
<feature type="compositionally biased region" description="Basic and acidic residues" evidence="4">
    <location>
        <begin position="260"/>
        <end position="274"/>
    </location>
</feature>
<dbReference type="OrthoDB" id="194358at2759"/>
<keyword evidence="2 3" id="KW-0040">ANK repeat</keyword>
<feature type="region of interest" description="Disordered" evidence="4">
    <location>
        <begin position="432"/>
        <end position="552"/>
    </location>
</feature>
<sequence length="1036" mass="111485">MPMVKRTEAIQAKYNVTVDFPHLGLHSAAATGDLGLVKYALEHGQPINSVLDGVLPLHAACSGGNDLVVRLLIEKGADVNAPRLPRRYFSERFRDASAPIVGTSGSTPLHFACANGHTNVVLTLLMHGAHPDRTDKHGKTPEVLSRENGFMACADILQEWVHNKDRDLREREGTGLALDAESSADVKSHHHHSCSGSDCKICPIGKRLRVKRSIDHALNVLMPSLAQSHSSSLQSSSAVPTLETIVASPLIPTDGLGESALRDDTGTSRMDHSSTRRPSLPDVLDVNQTMPMVRRPPVAVTSSRRPRSAGTDAENTTTTHRVKGKVSLLNIFKKNNADIPGASESSSYASPTSSTSVSPSPVPYQLSNGSFSPSPNASPRGVASPSTEETPLDATVTRKFRGRLFSETTASHPPLAIELHRAMSDERLRTRTQSNQGFTFQPQARTNPSLESTSPPVKLGYLRPHYRSISSGNSQTSIPPFDSVGTPASRALRFDSSSTSTSQQGNGRHSSHSPGRSVRTARSISSVRSALHTDTSRSPLIPTAQLGTSSGVTEFTEEPEYLEEDEQYDEPITSSAGLIQPDSRSSTLKVEGQSRRNSTISSHASLSPLPSPGIVLPSTNFDGPFNINSPPPEDLDSPTELTHLDTRNMECRLRGDSMSSMSTSGTSAYLTTPGLQHPQLPPPHILSSVSTPPEFPAMDYSGRGIISRAASSSAAFPHDIETTYSAKGLRAALDIDIRSISTHAQAEALVQRAQRSILEMQEVDVSQQVPVESAVPDRTPLSAKLAAYGESLALERKLKQEEQGKRGSASQTQVTNDRNDANEVSLVGSPRSAVNLKGLDRKYSLEERSHGSGTVRQSRTKRPHTSGGSSSSDMSQFRPGDGPHSSVYQLSAPVSHVASSSSTDLYSRMQGNPVTPPRSSHLKTNSEFYRDARPRLNRSYTPEPGSDVFPSPDSTTGAPLSRICTAPTDSYPDFDRKLSSQERHAARVNKLAKMGFSSPSPDPRQSSTAGSRSHPGYKQRLGGLKGFVQNLQLMGK</sequence>
<dbReference type="Pfam" id="PF13857">
    <property type="entry name" value="Ank_5"/>
    <property type="match status" value="1"/>
</dbReference>
<feature type="region of interest" description="Disordered" evidence="4">
    <location>
        <begin position="799"/>
        <end position="961"/>
    </location>
</feature>
<name>J4I1N8_9APHY</name>
<feature type="compositionally biased region" description="Polar residues" evidence="4">
    <location>
        <begin position="432"/>
        <end position="455"/>
    </location>
</feature>
<dbReference type="HOGENOM" id="CLU_300172_0_0_1"/>
<dbReference type="PROSITE" id="PS50088">
    <property type="entry name" value="ANK_REPEAT"/>
    <property type="match status" value="2"/>
</dbReference>
<dbReference type="InterPro" id="IPR002110">
    <property type="entry name" value="Ankyrin_rpt"/>
</dbReference>
<feature type="compositionally biased region" description="Polar residues" evidence="4">
    <location>
        <begin position="595"/>
        <end position="604"/>
    </location>
</feature>
<feature type="region of interest" description="Disordered" evidence="4">
    <location>
        <begin position="253"/>
        <end position="322"/>
    </location>
</feature>
<feature type="repeat" description="ANK" evidence="3">
    <location>
        <begin position="52"/>
        <end position="84"/>
    </location>
</feature>
<feature type="repeat" description="ANK" evidence="3">
    <location>
        <begin position="104"/>
        <end position="136"/>
    </location>
</feature>
<organism evidence="5 6">
    <name type="scientific">Fibroporia radiculosa</name>
    <dbReference type="NCBI Taxonomy" id="599839"/>
    <lineage>
        <taxon>Eukaryota</taxon>
        <taxon>Fungi</taxon>
        <taxon>Dikarya</taxon>
        <taxon>Basidiomycota</taxon>
        <taxon>Agaricomycotina</taxon>
        <taxon>Agaricomycetes</taxon>
        <taxon>Polyporales</taxon>
        <taxon>Fibroporiaceae</taxon>
        <taxon>Fibroporia</taxon>
    </lineage>
</organism>
<proteinExistence type="predicted"/>
<feature type="region of interest" description="Disordered" evidence="4">
    <location>
        <begin position="988"/>
        <end position="1023"/>
    </location>
</feature>
<dbReference type="InterPro" id="IPR036770">
    <property type="entry name" value="Ankyrin_rpt-contain_sf"/>
</dbReference>
<evidence type="ECO:0000256" key="1">
    <source>
        <dbReference type="ARBA" id="ARBA00022737"/>
    </source>
</evidence>
<evidence type="ECO:0000313" key="5">
    <source>
        <dbReference type="EMBL" id="CCM05687.1"/>
    </source>
</evidence>
<feature type="compositionally biased region" description="Low complexity" evidence="4">
    <location>
        <begin position="342"/>
        <end position="359"/>
    </location>
</feature>
<dbReference type="EMBL" id="HE797202">
    <property type="protein sequence ID" value="CCM05687.1"/>
    <property type="molecule type" value="Genomic_DNA"/>
</dbReference>
<dbReference type="PANTHER" id="PTHR24173:SF74">
    <property type="entry name" value="ANKYRIN REPEAT DOMAIN-CONTAINING PROTEIN 16"/>
    <property type="match status" value="1"/>
</dbReference>
<keyword evidence="6" id="KW-1185">Reference proteome</keyword>
<dbReference type="PANTHER" id="PTHR24173">
    <property type="entry name" value="ANKYRIN REPEAT CONTAINING"/>
    <property type="match status" value="1"/>
</dbReference>
<dbReference type="Gene3D" id="1.25.40.20">
    <property type="entry name" value="Ankyrin repeat-containing domain"/>
    <property type="match status" value="1"/>
</dbReference>
<feature type="compositionally biased region" description="Low complexity" evidence="4">
    <location>
        <begin position="891"/>
        <end position="902"/>
    </location>
</feature>
<evidence type="ECO:0000256" key="4">
    <source>
        <dbReference type="SAM" id="MobiDB-lite"/>
    </source>
</evidence>
<feature type="region of interest" description="Disordered" evidence="4">
    <location>
        <begin position="574"/>
        <end position="612"/>
    </location>
</feature>
<feature type="compositionally biased region" description="Polar residues" evidence="4">
    <location>
        <begin position="903"/>
        <end position="913"/>
    </location>
</feature>
<dbReference type="Proteomes" id="UP000006352">
    <property type="component" value="Unassembled WGS sequence"/>
</dbReference>
<dbReference type="RefSeq" id="XP_012184970.1">
    <property type="nucleotide sequence ID" value="XM_012329580.1"/>
</dbReference>
<evidence type="ECO:0000256" key="3">
    <source>
        <dbReference type="PROSITE-ProRule" id="PRU00023"/>
    </source>
</evidence>
<dbReference type="PROSITE" id="PS50297">
    <property type="entry name" value="ANK_REP_REGION"/>
    <property type="match status" value="2"/>
</dbReference>
<feature type="compositionally biased region" description="Basic and acidic residues" evidence="4">
    <location>
        <begin position="838"/>
        <end position="850"/>
    </location>
</feature>
<dbReference type="SMART" id="SM00248">
    <property type="entry name" value="ANK"/>
    <property type="match status" value="3"/>
</dbReference>
<reference evidence="5 6" key="1">
    <citation type="journal article" date="2012" name="Appl. Environ. Microbiol.">
        <title>Short-read sequencing for genomic analysis of the brown rot fungus Fibroporia radiculosa.</title>
        <authorList>
            <person name="Tang J.D."/>
            <person name="Perkins A.D."/>
            <person name="Sonstegard T.S."/>
            <person name="Schroeder S.G."/>
            <person name="Burgess S.C."/>
            <person name="Diehl S.V."/>
        </authorList>
    </citation>
    <scope>NUCLEOTIDE SEQUENCE [LARGE SCALE GENOMIC DNA]</scope>
    <source>
        <strain evidence="5 6">TFFH 294</strain>
    </source>
</reference>
<feature type="compositionally biased region" description="Polar residues" evidence="4">
    <location>
        <begin position="365"/>
        <end position="377"/>
    </location>
</feature>
<feature type="compositionally biased region" description="Polar residues" evidence="4">
    <location>
        <begin position="468"/>
        <end position="478"/>
    </location>
</feature>
<dbReference type="AlphaFoldDB" id="J4I1N8"/>
<protein>
    <submittedName>
        <fullName evidence="5">Uncharacterized protein</fullName>
    </submittedName>
</protein>
<feature type="compositionally biased region" description="Polar residues" evidence="4">
    <location>
        <begin position="505"/>
        <end position="538"/>
    </location>
</feature>
<feature type="compositionally biased region" description="Polar residues" evidence="4">
    <location>
        <begin position="997"/>
        <end position="1011"/>
    </location>
</feature>
<evidence type="ECO:0000313" key="6">
    <source>
        <dbReference type="Proteomes" id="UP000006352"/>
    </source>
</evidence>
<gene>
    <name evidence="5" type="ORF">FIBRA_07918</name>
</gene>
<dbReference type="SUPFAM" id="SSF48403">
    <property type="entry name" value="Ankyrin repeat"/>
    <property type="match status" value="1"/>
</dbReference>
<accession>J4I1N8</accession>
<keyword evidence="1" id="KW-0677">Repeat</keyword>
<feature type="compositionally biased region" description="Polar residues" evidence="4">
    <location>
        <begin position="574"/>
        <end position="588"/>
    </location>
</feature>